<evidence type="ECO:0000313" key="5">
    <source>
        <dbReference type="EMBL" id="MBB6669575.1"/>
    </source>
</evidence>
<evidence type="ECO:0000256" key="2">
    <source>
        <dbReference type="SAM" id="MobiDB-lite"/>
    </source>
</evidence>
<dbReference type="InterPro" id="IPR045768">
    <property type="entry name" value="SpoIIE_N"/>
</dbReference>
<feature type="transmembrane region" description="Helical" evidence="3">
    <location>
        <begin position="68"/>
        <end position="101"/>
    </location>
</feature>
<gene>
    <name evidence="5" type="primary">spoIIE</name>
    <name evidence="5" type="ORF">H7C19_02630</name>
</gene>
<dbReference type="NCBIfam" id="TIGR02865">
    <property type="entry name" value="spore_II_E"/>
    <property type="match status" value="1"/>
</dbReference>
<sequence length="859" mass="95018">MDKPSVIPFVPRPGQSGQQQAPSGKRRGRPWFAKRRARRANEERPPQPEAVREGRWVAWQRSIREYQWLAMVLIVGFLLGRASMLEGIAPFAAAYFGVMLYLRREQAFWAALALIGGSFWAAHPTPLVIVAEIGVIYLLYRGLEAYERADLSHAPVVVFSADLLVRLFHTMMMDKTDWLPYVLTAVEAGLALVLTLLFVHAVPILAKPSRSVRLRHEEWIGLMILLASIMTGFVGWTVYGVATAAVLTRYIVLLFAMSAGPALGTSAGVVAGIILSLSDLGAVPQISLLAFGGLLAGLLREGGKAAAVFGLLLGTSVLALYTGSSADTMASAWASVAASLLLFVTPRAWTDSIAKYVPGTSNYAQNQQEYAQKVRDLTAARVERFSEVFRQLSTSFRQLTQAGETARQNQDFNHFINAVHERNCGTCHKRGQCWDGQFFQTYKLMTDLMTAVEEQPEMTAGSVPKTWHRQCVKIPQVLDTLKRQYELYRHDLHWRTQLQDSRLLVADQLSGVSQVMDDLVREIRREAQEQSHHEEQIRDALDRLGLAIQHIDIISLEEGHIEIEMVHAFRPGFDECRKIVAPLLSDILGEAVSVRHERSHEQGGHLTSVTFASAKAYEVETGVAGAAKDGDLLSGDSFSMIELGNGKFAVALSDGMGNGSRARMESSAALSMLEQLLQSGIDEQLAIKSVNSVLLLRSPEEMFATVDLALIDLYSAHATMLKIGSTPSFIKRGREVIPIAANNLPIGILQDIEIDVLRVQLQPGDTLVMMTDGILDSPGHAVHAMNKELWMKRVLQEIDGDDSQELADSLLDTALRQFPGGDIRDDMTVIVTRISKHQPEWATFRWPGLSRLERPRTVS</sequence>
<dbReference type="GO" id="GO:0004722">
    <property type="term" value="F:protein serine/threonine phosphatase activity"/>
    <property type="evidence" value="ECO:0007669"/>
    <property type="project" value="UniProtKB-EC"/>
</dbReference>
<organism evidence="5 6">
    <name type="scientific">Cohnella nanjingensis</name>
    <dbReference type="NCBI Taxonomy" id="1387779"/>
    <lineage>
        <taxon>Bacteria</taxon>
        <taxon>Bacillati</taxon>
        <taxon>Bacillota</taxon>
        <taxon>Bacilli</taxon>
        <taxon>Bacillales</taxon>
        <taxon>Paenibacillaceae</taxon>
        <taxon>Cohnella</taxon>
    </lineage>
</organism>
<dbReference type="RefSeq" id="WP_185141023.1">
    <property type="nucleotide sequence ID" value="NZ_JACJVP010000002.1"/>
</dbReference>
<dbReference type="InterPro" id="IPR036457">
    <property type="entry name" value="PPM-type-like_dom_sf"/>
</dbReference>
<dbReference type="Pfam" id="PF07228">
    <property type="entry name" value="SpoIIE"/>
    <property type="match status" value="1"/>
</dbReference>
<dbReference type="Pfam" id="PF19732">
    <property type="entry name" value="SpoIIE_N"/>
    <property type="match status" value="1"/>
</dbReference>
<protein>
    <submittedName>
        <fullName evidence="5">Stage II sporulation protein E</fullName>
        <ecNumber evidence="5">3.1.3.16</ecNumber>
    </submittedName>
</protein>
<reference evidence="5 6" key="1">
    <citation type="submission" date="2020-08" db="EMBL/GenBank/DDBJ databases">
        <title>Cohnella phylogeny.</title>
        <authorList>
            <person name="Dunlap C."/>
        </authorList>
    </citation>
    <scope>NUCLEOTIDE SEQUENCE [LARGE SCALE GENOMIC DNA]</scope>
    <source>
        <strain evidence="5 6">DSM 28246</strain>
    </source>
</reference>
<feature type="transmembrane region" description="Helical" evidence="3">
    <location>
        <begin position="305"/>
        <end position="323"/>
    </location>
</feature>
<dbReference type="InterPro" id="IPR001932">
    <property type="entry name" value="PPM-type_phosphatase-like_dom"/>
</dbReference>
<dbReference type="EMBL" id="JACJVP010000002">
    <property type="protein sequence ID" value="MBB6669575.1"/>
    <property type="molecule type" value="Genomic_DNA"/>
</dbReference>
<dbReference type="PANTHER" id="PTHR43156">
    <property type="entry name" value="STAGE II SPORULATION PROTEIN E-RELATED"/>
    <property type="match status" value="1"/>
</dbReference>
<dbReference type="SUPFAM" id="SSF81606">
    <property type="entry name" value="PP2C-like"/>
    <property type="match status" value="1"/>
</dbReference>
<feature type="region of interest" description="Disordered" evidence="2">
    <location>
        <begin position="1"/>
        <end position="31"/>
    </location>
</feature>
<comment type="caution">
    <text evidence="5">The sequence shown here is derived from an EMBL/GenBank/DDBJ whole genome shotgun (WGS) entry which is preliminary data.</text>
</comment>
<feature type="transmembrane region" description="Helical" evidence="3">
    <location>
        <begin position="282"/>
        <end position="299"/>
    </location>
</feature>
<name>A0A7X0RLC4_9BACL</name>
<keyword evidence="1 5" id="KW-0378">Hydrolase</keyword>
<proteinExistence type="predicted"/>
<keyword evidence="6" id="KW-1185">Reference proteome</keyword>
<dbReference type="SMART" id="SM00331">
    <property type="entry name" value="PP2C_SIG"/>
    <property type="match status" value="1"/>
</dbReference>
<dbReference type="Proteomes" id="UP000547209">
    <property type="component" value="Unassembled WGS sequence"/>
</dbReference>
<dbReference type="Gene3D" id="3.60.40.10">
    <property type="entry name" value="PPM-type phosphatase domain"/>
    <property type="match status" value="1"/>
</dbReference>
<keyword evidence="3" id="KW-1133">Transmembrane helix</keyword>
<feature type="compositionally biased region" description="Low complexity" evidence="2">
    <location>
        <begin position="13"/>
        <end position="23"/>
    </location>
</feature>
<dbReference type="EC" id="3.1.3.16" evidence="5"/>
<keyword evidence="3" id="KW-0812">Transmembrane</keyword>
<feature type="transmembrane region" description="Helical" evidence="3">
    <location>
        <begin position="107"/>
        <end position="140"/>
    </location>
</feature>
<feature type="transmembrane region" description="Helical" evidence="3">
    <location>
        <begin position="178"/>
        <end position="199"/>
    </location>
</feature>
<keyword evidence="3" id="KW-0472">Membrane</keyword>
<evidence type="ECO:0000313" key="6">
    <source>
        <dbReference type="Proteomes" id="UP000547209"/>
    </source>
</evidence>
<dbReference type="InterPro" id="IPR014221">
    <property type="entry name" value="SpoII_E"/>
</dbReference>
<feature type="domain" description="PPM-type phosphatase" evidence="4">
    <location>
        <begin position="620"/>
        <end position="834"/>
    </location>
</feature>
<evidence type="ECO:0000256" key="3">
    <source>
        <dbReference type="SAM" id="Phobius"/>
    </source>
</evidence>
<evidence type="ECO:0000256" key="1">
    <source>
        <dbReference type="ARBA" id="ARBA00022801"/>
    </source>
</evidence>
<dbReference type="PROSITE" id="PS51746">
    <property type="entry name" value="PPM_2"/>
    <property type="match status" value="1"/>
</dbReference>
<dbReference type="PANTHER" id="PTHR43156:SF2">
    <property type="entry name" value="STAGE II SPORULATION PROTEIN E"/>
    <property type="match status" value="1"/>
</dbReference>
<evidence type="ECO:0000259" key="4">
    <source>
        <dbReference type="PROSITE" id="PS51746"/>
    </source>
</evidence>
<dbReference type="InterPro" id="IPR052016">
    <property type="entry name" value="Bact_Sigma-Reg"/>
</dbReference>
<dbReference type="AlphaFoldDB" id="A0A7X0RLC4"/>
<accession>A0A7X0RLC4</accession>
<feature type="transmembrane region" description="Helical" evidence="3">
    <location>
        <begin position="219"/>
        <end position="239"/>
    </location>
</feature>
<feature type="transmembrane region" description="Helical" evidence="3">
    <location>
        <begin position="251"/>
        <end position="275"/>
    </location>
</feature>